<sequence length="326" mass="35882">MDRRAPALAGEPQGQWHHLCESVAPDRDANSLACDPDPASRATDPGLCAGRACQEGGRASVKKSILTLALLQGLQGCGHTPPSTPSDTPAPLESYLAPVDPPSADVTESRRQLLEESGRNTGFRGGKAERAWELRQALEGQIGRLNGLYDFRTLISREGWLPPVIDEAVDVAHITPRQIRTASHVYEIIVPERFVSNPPSWRTWLMAGLSSSGPDDAVSVTPENRVQKALWQAAVRQGWGEGRQSADQILEANFNRLTRDYRGMLMYSQLLRQGFITAPVVTDQQQTVTGDRQKLTTGDRVRSLKENAGFVPDKTQWHPVIRKVQP</sequence>
<proteinExistence type="predicted"/>
<reference evidence="2 3" key="1">
    <citation type="submission" date="2018-08" db="EMBL/GenBank/DDBJ databases">
        <title>Recombination of ecologically and evolutionarily significant loci maintains genetic cohesion in the Pseudomonas syringae species complex.</title>
        <authorList>
            <person name="Dillon M."/>
            <person name="Thakur S."/>
            <person name="Almeida R.N.D."/>
            <person name="Weir B.S."/>
            <person name="Guttman D.S."/>
        </authorList>
    </citation>
    <scope>NUCLEOTIDE SEQUENCE [LARGE SCALE GENOMIC DNA]</scope>
    <source>
        <strain evidence="2 3">ICMP 7847</strain>
    </source>
</reference>
<feature type="region of interest" description="Disordered" evidence="1">
    <location>
        <begin position="77"/>
        <end position="109"/>
    </location>
</feature>
<dbReference type="Proteomes" id="UP000270873">
    <property type="component" value="Unassembled WGS sequence"/>
</dbReference>
<accession>A0A658K7X3</accession>
<dbReference type="InterPro" id="IPR031618">
    <property type="entry name" value="T4SS_TraI"/>
</dbReference>
<evidence type="ECO:0000256" key="1">
    <source>
        <dbReference type="SAM" id="MobiDB-lite"/>
    </source>
</evidence>
<organism evidence="2 3">
    <name type="scientific">Pseudomonas amygdali pv. photiniae</name>
    <dbReference type="NCBI Taxonomy" id="251724"/>
    <lineage>
        <taxon>Bacteria</taxon>
        <taxon>Pseudomonadati</taxon>
        <taxon>Pseudomonadota</taxon>
        <taxon>Gammaproteobacteria</taxon>
        <taxon>Pseudomonadales</taxon>
        <taxon>Pseudomonadaceae</taxon>
        <taxon>Pseudomonas</taxon>
        <taxon>Pseudomonas amygdali</taxon>
    </lineage>
</organism>
<dbReference type="EMBL" id="RBSP01000531">
    <property type="protein sequence ID" value="RMS46506.1"/>
    <property type="molecule type" value="Genomic_DNA"/>
</dbReference>
<protein>
    <submittedName>
        <fullName evidence="2">TraI protein</fullName>
    </submittedName>
</protein>
<comment type="caution">
    <text evidence="2">The sequence shown here is derived from an EMBL/GenBank/DDBJ whole genome shotgun (WGS) entry which is preliminary data.</text>
</comment>
<name>A0A658K7X3_PSEA0</name>
<evidence type="ECO:0000313" key="3">
    <source>
        <dbReference type="Proteomes" id="UP000270873"/>
    </source>
</evidence>
<dbReference type="Pfam" id="PF16932">
    <property type="entry name" value="T4SS_TraI"/>
    <property type="match status" value="1"/>
</dbReference>
<dbReference type="AlphaFoldDB" id="A0A658K7X3"/>
<gene>
    <name evidence="2" type="ORF">ALP66_100814</name>
</gene>
<evidence type="ECO:0000313" key="2">
    <source>
        <dbReference type="EMBL" id="RMS46506.1"/>
    </source>
</evidence>